<evidence type="ECO:0000313" key="3">
    <source>
        <dbReference type="EMBL" id="CAG8982950.1"/>
    </source>
</evidence>
<accession>A0A9N9Q7M8</accession>
<dbReference type="Gene3D" id="3.40.50.720">
    <property type="entry name" value="NAD(P)-binding Rossmann-like Domain"/>
    <property type="match status" value="1"/>
</dbReference>
<comment type="similarity">
    <text evidence="1">Belongs to the avfA family.</text>
</comment>
<comment type="caution">
    <text evidence="3">The sequence shown here is derived from an EMBL/GenBank/DDBJ whole genome shotgun (WGS) entry which is preliminary data.</text>
</comment>
<dbReference type="InterPro" id="IPR051606">
    <property type="entry name" value="Polyketide_Oxido-like"/>
</dbReference>
<evidence type="ECO:0000259" key="2">
    <source>
        <dbReference type="Pfam" id="PF13460"/>
    </source>
</evidence>
<evidence type="ECO:0000256" key="1">
    <source>
        <dbReference type="ARBA" id="ARBA00038376"/>
    </source>
</evidence>
<feature type="domain" description="NAD(P)-binding" evidence="2">
    <location>
        <begin position="8"/>
        <end position="216"/>
    </location>
</feature>
<dbReference type="InterPro" id="IPR036291">
    <property type="entry name" value="NAD(P)-bd_dom_sf"/>
</dbReference>
<proteinExistence type="inferred from homology"/>
<dbReference type="EMBL" id="CAJVRM010000702">
    <property type="protein sequence ID" value="CAG8982950.1"/>
    <property type="molecule type" value="Genomic_DNA"/>
</dbReference>
<dbReference type="PANTHER" id="PTHR43355">
    <property type="entry name" value="FLAVIN REDUCTASE (NADPH)"/>
    <property type="match status" value="1"/>
</dbReference>
<dbReference type="Proteomes" id="UP000701801">
    <property type="component" value="Unassembled WGS sequence"/>
</dbReference>
<dbReference type="GO" id="GO:0016646">
    <property type="term" value="F:oxidoreductase activity, acting on the CH-NH group of donors, NAD or NADP as acceptor"/>
    <property type="evidence" value="ECO:0007669"/>
    <property type="project" value="TreeGrafter"/>
</dbReference>
<sequence length="268" mass="28683">MPIYTILGGTGSTGSAVIRALLAFPQPDLSIRIFVRSKSKLLNLLPELTTHLNTTIIEGSLNSQSDLSKCLSGSDAIFSCIATNDSAPETTIAVDTAASIISALRLLRSTSGETFKSPLVLVLTSASVNDSLQDKPPQPLKALLERALWYLYEDLRKAQSLYLSLREDDPGLLDAIFVQPPAIMPGTVPTGHEISTVRGGSVVSFADVGAGMVEMAGKRGELKWKGVSVLATGKVVSDWGPNIRALLPGMVAYCSPMIWRLGRSWGLW</sequence>
<dbReference type="InterPro" id="IPR016040">
    <property type="entry name" value="NAD(P)-bd_dom"/>
</dbReference>
<evidence type="ECO:0000313" key="4">
    <source>
        <dbReference type="Proteomes" id="UP000701801"/>
    </source>
</evidence>
<organism evidence="3 4">
    <name type="scientific">Hymenoscyphus albidus</name>
    <dbReference type="NCBI Taxonomy" id="595503"/>
    <lineage>
        <taxon>Eukaryota</taxon>
        <taxon>Fungi</taxon>
        <taxon>Dikarya</taxon>
        <taxon>Ascomycota</taxon>
        <taxon>Pezizomycotina</taxon>
        <taxon>Leotiomycetes</taxon>
        <taxon>Helotiales</taxon>
        <taxon>Helotiaceae</taxon>
        <taxon>Hymenoscyphus</taxon>
    </lineage>
</organism>
<name>A0A9N9Q7M8_9HELO</name>
<protein>
    <recommendedName>
        <fullName evidence="2">NAD(P)-binding domain-containing protein</fullName>
    </recommendedName>
</protein>
<dbReference type="SUPFAM" id="SSF51735">
    <property type="entry name" value="NAD(P)-binding Rossmann-fold domains"/>
    <property type="match status" value="1"/>
</dbReference>
<gene>
    <name evidence="3" type="ORF">HYALB_00003528</name>
</gene>
<dbReference type="OrthoDB" id="10254221at2759"/>
<dbReference type="PANTHER" id="PTHR43355:SF2">
    <property type="entry name" value="FLAVIN REDUCTASE (NADPH)"/>
    <property type="match status" value="1"/>
</dbReference>
<dbReference type="Pfam" id="PF13460">
    <property type="entry name" value="NAD_binding_10"/>
    <property type="match status" value="1"/>
</dbReference>
<reference evidence="3" key="1">
    <citation type="submission" date="2021-07" db="EMBL/GenBank/DDBJ databases">
        <authorList>
            <person name="Durling M."/>
        </authorList>
    </citation>
    <scope>NUCLEOTIDE SEQUENCE</scope>
</reference>
<keyword evidence="4" id="KW-1185">Reference proteome</keyword>
<dbReference type="AlphaFoldDB" id="A0A9N9Q7M8"/>